<dbReference type="Proteomes" id="UP000199245">
    <property type="component" value="Unassembled WGS sequence"/>
</dbReference>
<gene>
    <name evidence="2" type="ORF">SAMN05216337_1001421</name>
</gene>
<evidence type="ECO:0000313" key="3">
    <source>
        <dbReference type="Proteomes" id="UP000199245"/>
    </source>
</evidence>
<keyword evidence="1" id="KW-1133">Transmembrane helix</keyword>
<keyword evidence="1" id="KW-0472">Membrane</keyword>
<accession>A0A1G6JDQ9</accession>
<evidence type="ECO:0000256" key="1">
    <source>
        <dbReference type="SAM" id="Phobius"/>
    </source>
</evidence>
<reference evidence="2 3" key="1">
    <citation type="submission" date="2016-10" db="EMBL/GenBank/DDBJ databases">
        <authorList>
            <person name="de Groot N.N."/>
        </authorList>
    </citation>
    <scope>NUCLEOTIDE SEQUENCE [LARGE SCALE GENOMIC DNA]</scope>
    <source>
        <strain evidence="2 3">R5</strain>
    </source>
</reference>
<feature type="transmembrane region" description="Helical" evidence="1">
    <location>
        <begin position="12"/>
        <end position="33"/>
    </location>
</feature>
<organism evidence="2 3">
    <name type="scientific">Bradyrhizobium brasilense</name>
    <dbReference type="NCBI Taxonomy" id="1419277"/>
    <lineage>
        <taxon>Bacteria</taxon>
        <taxon>Pseudomonadati</taxon>
        <taxon>Pseudomonadota</taxon>
        <taxon>Alphaproteobacteria</taxon>
        <taxon>Hyphomicrobiales</taxon>
        <taxon>Nitrobacteraceae</taxon>
        <taxon>Bradyrhizobium</taxon>
    </lineage>
</organism>
<dbReference type="EMBL" id="FMZW01000001">
    <property type="protein sequence ID" value="SDC16924.1"/>
    <property type="molecule type" value="Genomic_DNA"/>
</dbReference>
<proteinExistence type="predicted"/>
<protein>
    <submittedName>
        <fullName evidence="2">Uncharacterized protein</fullName>
    </submittedName>
</protein>
<dbReference type="AlphaFoldDB" id="A0A1G6JDQ9"/>
<name>A0A1G6JDQ9_9BRAD</name>
<sequence length="35" mass="3966">MASVRRRLEQFFFVVYVAAIVVGTTMEAMSQLASR</sequence>
<evidence type="ECO:0000313" key="2">
    <source>
        <dbReference type="EMBL" id="SDC16924.1"/>
    </source>
</evidence>
<keyword evidence="1" id="KW-0812">Transmembrane</keyword>